<evidence type="ECO:0000256" key="5">
    <source>
        <dbReference type="ARBA" id="ARBA00022989"/>
    </source>
</evidence>
<evidence type="ECO:0000256" key="7">
    <source>
        <dbReference type="SAM" id="Phobius"/>
    </source>
</evidence>
<feature type="transmembrane region" description="Helical" evidence="7">
    <location>
        <begin position="218"/>
        <end position="239"/>
    </location>
</feature>
<feature type="domain" description="Peptidase S54 rhomboid" evidence="8">
    <location>
        <begin position="88"/>
        <end position="239"/>
    </location>
</feature>
<keyword evidence="4" id="KW-0378">Hydrolase</keyword>
<dbReference type="GO" id="GO:0016020">
    <property type="term" value="C:membrane"/>
    <property type="evidence" value="ECO:0007669"/>
    <property type="project" value="UniProtKB-SubCell"/>
</dbReference>
<dbReference type="PANTHER" id="PTHR43731">
    <property type="entry name" value="RHOMBOID PROTEASE"/>
    <property type="match status" value="1"/>
</dbReference>
<feature type="transmembrane region" description="Helical" evidence="7">
    <location>
        <begin position="154"/>
        <end position="175"/>
    </location>
</feature>
<dbReference type="SUPFAM" id="SSF144091">
    <property type="entry name" value="Rhomboid-like"/>
    <property type="match status" value="1"/>
</dbReference>
<keyword evidence="3 7" id="KW-0812">Transmembrane</keyword>
<accession>A0A562SAD9</accession>
<evidence type="ECO:0000256" key="4">
    <source>
        <dbReference type="ARBA" id="ARBA00022801"/>
    </source>
</evidence>
<dbReference type="OrthoDB" id="9778341at2"/>
<dbReference type="AlphaFoldDB" id="A0A562SAD9"/>
<protein>
    <submittedName>
        <fullName evidence="9">Membrane associated rhomboid family serine protease</fullName>
    </submittedName>
</protein>
<dbReference type="InterPro" id="IPR022764">
    <property type="entry name" value="Peptidase_S54_rhomboid_dom"/>
</dbReference>
<dbReference type="GO" id="GO:0006508">
    <property type="term" value="P:proteolysis"/>
    <property type="evidence" value="ECO:0007669"/>
    <property type="project" value="UniProtKB-KW"/>
</dbReference>
<gene>
    <name evidence="9" type="ORF">IQ13_4000</name>
</gene>
<dbReference type="Pfam" id="PF01694">
    <property type="entry name" value="Rhomboid"/>
    <property type="match status" value="1"/>
</dbReference>
<keyword evidence="6 7" id="KW-0472">Membrane</keyword>
<sequence length="261" mass="29075">MLLPIADDNSDRKITPYINYLLIVANVFVFLFFQQLGSNELFTYAWSTVPAEILTGVDQVRPAMLLQIPETGQQFLRPALYETPGSVYLTLFTSMFMHGSFAHLAGNMLYLWIFGDNIENKLGHLRYLLFYLITGLLAALSHVFSTYFLAQDPFIPSLGASGAISGVLGAYLILFPHRKVHAIFVWFIVTIPALLALGVWIAFQIISGIGLLSSQSDGVAYAAHIGGFVAGILLIKIFVPKEAKDFANPRQPFIQRYHGRR</sequence>
<keyword evidence="10" id="KW-1185">Reference proteome</keyword>
<feature type="transmembrane region" description="Helical" evidence="7">
    <location>
        <begin position="125"/>
        <end position="148"/>
    </location>
</feature>
<dbReference type="PANTHER" id="PTHR43731:SF14">
    <property type="entry name" value="PRESENILIN-ASSOCIATED RHOMBOID-LIKE PROTEIN, MITOCHONDRIAL"/>
    <property type="match status" value="1"/>
</dbReference>
<keyword evidence="9" id="KW-0645">Protease</keyword>
<dbReference type="RefSeq" id="WP_144888472.1">
    <property type="nucleotide sequence ID" value="NZ_VLLE01000007.1"/>
</dbReference>
<evidence type="ECO:0000256" key="3">
    <source>
        <dbReference type="ARBA" id="ARBA00022692"/>
    </source>
</evidence>
<evidence type="ECO:0000313" key="10">
    <source>
        <dbReference type="Proteomes" id="UP000316167"/>
    </source>
</evidence>
<reference evidence="9 10" key="1">
    <citation type="journal article" date="2015" name="Stand. Genomic Sci.">
        <title>Genomic Encyclopedia of Bacterial and Archaeal Type Strains, Phase III: the genomes of soil and plant-associated and newly described type strains.</title>
        <authorList>
            <person name="Whitman W.B."/>
            <person name="Woyke T."/>
            <person name="Klenk H.P."/>
            <person name="Zhou Y."/>
            <person name="Lilburn T.G."/>
            <person name="Beck B.J."/>
            <person name="De Vos P."/>
            <person name="Vandamme P."/>
            <person name="Eisen J.A."/>
            <person name="Garrity G."/>
            <person name="Hugenholtz P."/>
            <person name="Kyrpides N.C."/>
        </authorList>
    </citation>
    <scope>NUCLEOTIDE SEQUENCE [LARGE SCALE GENOMIC DNA]</scope>
    <source>
        <strain evidence="9 10">CGMCC 1.7271</strain>
    </source>
</reference>
<dbReference type="GO" id="GO:0004252">
    <property type="term" value="F:serine-type endopeptidase activity"/>
    <property type="evidence" value="ECO:0007669"/>
    <property type="project" value="InterPro"/>
</dbReference>
<evidence type="ECO:0000256" key="1">
    <source>
        <dbReference type="ARBA" id="ARBA00004141"/>
    </source>
</evidence>
<dbReference type="InterPro" id="IPR035952">
    <property type="entry name" value="Rhomboid-like_sf"/>
</dbReference>
<evidence type="ECO:0000256" key="2">
    <source>
        <dbReference type="ARBA" id="ARBA00009045"/>
    </source>
</evidence>
<evidence type="ECO:0000313" key="9">
    <source>
        <dbReference type="EMBL" id="TWI78317.1"/>
    </source>
</evidence>
<dbReference type="Proteomes" id="UP000316167">
    <property type="component" value="Unassembled WGS sequence"/>
</dbReference>
<comment type="similarity">
    <text evidence="2">Belongs to the peptidase S54 family.</text>
</comment>
<feature type="transmembrane region" description="Helical" evidence="7">
    <location>
        <begin position="182"/>
        <end position="206"/>
    </location>
</feature>
<dbReference type="InterPro" id="IPR050925">
    <property type="entry name" value="Rhomboid_protease_S54"/>
</dbReference>
<dbReference type="EMBL" id="VLLE01000007">
    <property type="protein sequence ID" value="TWI78317.1"/>
    <property type="molecule type" value="Genomic_DNA"/>
</dbReference>
<feature type="transmembrane region" description="Helical" evidence="7">
    <location>
        <begin position="17"/>
        <end position="36"/>
    </location>
</feature>
<evidence type="ECO:0000256" key="6">
    <source>
        <dbReference type="ARBA" id="ARBA00023136"/>
    </source>
</evidence>
<evidence type="ECO:0000259" key="8">
    <source>
        <dbReference type="Pfam" id="PF01694"/>
    </source>
</evidence>
<keyword evidence="5 7" id="KW-1133">Transmembrane helix</keyword>
<proteinExistence type="inferred from homology"/>
<comment type="subcellular location">
    <subcellularLocation>
        <location evidence="1">Membrane</location>
        <topology evidence="1">Multi-pass membrane protein</topology>
    </subcellularLocation>
</comment>
<comment type="caution">
    <text evidence="9">The sequence shown here is derived from an EMBL/GenBank/DDBJ whole genome shotgun (WGS) entry which is preliminary data.</text>
</comment>
<organism evidence="9 10">
    <name type="scientific">Lacibacter cauensis</name>
    <dbReference type="NCBI Taxonomy" id="510947"/>
    <lineage>
        <taxon>Bacteria</taxon>
        <taxon>Pseudomonadati</taxon>
        <taxon>Bacteroidota</taxon>
        <taxon>Chitinophagia</taxon>
        <taxon>Chitinophagales</taxon>
        <taxon>Chitinophagaceae</taxon>
        <taxon>Lacibacter</taxon>
    </lineage>
</organism>
<dbReference type="Gene3D" id="1.20.1540.10">
    <property type="entry name" value="Rhomboid-like"/>
    <property type="match status" value="1"/>
</dbReference>
<feature type="transmembrane region" description="Helical" evidence="7">
    <location>
        <begin position="87"/>
        <end position="113"/>
    </location>
</feature>
<name>A0A562SAD9_9BACT</name>